<evidence type="ECO:0000256" key="2">
    <source>
        <dbReference type="ARBA" id="ARBA00004777"/>
    </source>
</evidence>
<comment type="catalytic activity">
    <reaction evidence="7">
        <text>(6S)-5-methyl-5,6,7,8-tetrahydrofolate + NAD(+) = (6R)-5,10-methylene-5,6,7,8-tetrahydrofolate + NADH + H(+)</text>
        <dbReference type="Rhea" id="RHEA:19821"/>
        <dbReference type="ChEBI" id="CHEBI:15378"/>
        <dbReference type="ChEBI" id="CHEBI:15636"/>
        <dbReference type="ChEBI" id="CHEBI:18608"/>
        <dbReference type="ChEBI" id="CHEBI:57540"/>
        <dbReference type="ChEBI" id="CHEBI:57945"/>
        <dbReference type="EC" id="1.5.1.54"/>
    </reaction>
    <physiologicalReaction direction="right-to-left" evidence="7">
        <dbReference type="Rhea" id="RHEA:19823"/>
    </physiologicalReaction>
</comment>
<protein>
    <recommendedName>
        <fullName evidence="8">Methylenetetrahydrofolate reductase</fullName>
    </recommendedName>
</protein>
<dbReference type="PANTHER" id="PTHR45754">
    <property type="entry name" value="METHYLENETETRAHYDROFOLATE REDUCTASE"/>
    <property type="match status" value="1"/>
</dbReference>
<evidence type="ECO:0000256" key="6">
    <source>
        <dbReference type="ARBA" id="ARBA00023002"/>
    </source>
</evidence>
<dbReference type="SUPFAM" id="SSF51730">
    <property type="entry name" value="FAD-linked oxidoreductase"/>
    <property type="match status" value="1"/>
</dbReference>
<dbReference type="InterPro" id="IPR029041">
    <property type="entry name" value="FAD-linked_oxidoreductase-like"/>
</dbReference>
<dbReference type="InterPro" id="IPR003171">
    <property type="entry name" value="Mehydrof_redctse-like"/>
</dbReference>
<keyword evidence="5 8" id="KW-0274">FAD</keyword>
<dbReference type="Gene3D" id="3.20.20.220">
    <property type="match status" value="1"/>
</dbReference>
<dbReference type="GO" id="GO:0004489">
    <property type="term" value="F:methylenetetrahydrofolate reductase [NAD(P)H] activity"/>
    <property type="evidence" value="ECO:0007669"/>
    <property type="project" value="UniProtKB-EC"/>
</dbReference>
<comment type="pathway">
    <text evidence="2 8">One-carbon metabolism; tetrahydrofolate interconversion.</text>
</comment>
<comment type="similarity">
    <text evidence="3 8">Belongs to the methylenetetrahydrofolate reductase family.</text>
</comment>
<evidence type="ECO:0000256" key="4">
    <source>
        <dbReference type="ARBA" id="ARBA00022630"/>
    </source>
</evidence>
<evidence type="ECO:0000256" key="7">
    <source>
        <dbReference type="ARBA" id="ARBA00048628"/>
    </source>
</evidence>
<comment type="cofactor">
    <cofactor evidence="1 8">
        <name>FAD</name>
        <dbReference type="ChEBI" id="CHEBI:57692"/>
    </cofactor>
</comment>
<dbReference type="CDD" id="cd00537">
    <property type="entry name" value="MTHFR"/>
    <property type="match status" value="1"/>
</dbReference>
<accession>A0ABV1ANR0</accession>
<evidence type="ECO:0000313" key="9">
    <source>
        <dbReference type="EMBL" id="MEQ2359844.1"/>
    </source>
</evidence>
<keyword evidence="10" id="KW-1185">Reference proteome</keyword>
<dbReference type="Proteomes" id="UP001446032">
    <property type="component" value="Unassembled WGS sequence"/>
</dbReference>
<reference evidence="9 10" key="1">
    <citation type="submission" date="2024-03" db="EMBL/GenBank/DDBJ databases">
        <title>Human intestinal bacterial collection.</title>
        <authorList>
            <person name="Pauvert C."/>
            <person name="Hitch T.C.A."/>
            <person name="Clavel T."/>
        </authorList>
    </citation>
    <scope>NUCLEOTIDE SEQUENCE [LARGE SCALE GENOMIC DNA]</scope>
    <source>
        <strain evidence="9 10">CLA-AA-H95</strain>
    </source>
</reference>
<keyword evidence="6 8" id="KW-0560">Oxidoreductase</keyword>
<evidence type="ECO:0000256" key="8">
    <source>
        <dbReference type="RuleBase" id="RU003862"/>
    </source>
</evidence>
<evidence type="ECO:0000313" key="10">
    <source>
        <dbReference type="Proteomes" id="UP001446032"/>
    </source>
</evidence>
<comment type="caution">
    <text evidence="9">The sequence shown here is derived from an EMBL/GenBank/DDBJ whole genome shotgun (WGS) entry which is preliminary data.</text>
</comment>
<evidence type="ECO:0000256" key="1">
    <source>
        <dbReference type="ARBA" id="ARBA00001974"/>
    </source>
</evidence>
<dbReference type="RefSeq" id="WP_118698749.1">
    <property type="nucleotide sequence ID" value="NZ_JBBMEI010000076.1"/>
</dbReference>
<sequence length="308" mass="34699">MASVKLTELMKERQLLSFELFPPKTDKGMENLPGTIEHLCQFDPEYISVTYGAGGGNVGANREVCQMVKKAGTVPVTHFTVIKNTKEGIRDQLETYLSEGVDHILALRGDFPRGEHSTGGDFNYATDLVKFIRREFGDKFEIAVAGSPEGHIACRSLDADVSVLKMKQDNGADYIMTQLCWDMEQFARWQDKIRKAGVTMPIDVGIMPILDQAATISMALSRNGCVMDRELSRLISKYWIFPNPFDKAPFDDNLEQKKEDFKKAGIEYTIRQIDKYRALGVEGIHLYALNKWKDVSEIINASGMRTLI</sequence>
<evidence type="ECO:0000256" key="5">
    <source>
        <dbReference type="ARBA" id="ARBA00022827"/>
    </source>
</evidence>
<gene>
    <name evidence="9" type="ORF">WMO75_16245</name>
</gene>
<keyword evidence="4 8" id="KW-0285">Flavoprotein</keyword>
<dbReference type="Pfam" id="PF02219">
    <property type="entry name" value="MTHFR"/>
    <property type="match status" value="1"/>
</dbReference>
<dbReference type="EMBL" id="JBBMEI010000076">
    <property type="protein sequence ID" value="MEQ2359844.1"/>
    <property type="molecule type" value="Genomic_DNA"/>
</dbReference>
<name>A0ABV1ANR0_9FIRM</name>
<dbReference type="PANTHER" id="PTHR45754:SF3">
    <property type="entry name" value="METHYLENETETRAHYDROFOLATE REDUCTASE (NADPH)"/>
    <property type="match status" value="1"/>
</dbReference>
<proteinExistence type="inferred from homology"/>
<organism evidence="9 10">
    <name type="scientific">Blautia intestinihominis</name>
    <dbReference type="NCBI Taxonomy" id="3133152"/>
    <lineage>
        <taxon>Bacteria</taxon>
        <taxon>Bacillati</taxon>
        <taxon>Bacillota</taxon>
        <taxon>Clostridia</taxon>
        <taxon>Lachnospirales</taxon>
        <taxon>Lachnospiraceae</taxon>
        <taxon>Blautia</taxon>
    </lineage>
</organism>
<evidence type="ECO:0000256" key="3">
    <source>
        <dbReference type="ARBA" id="ARBA00006743"/>
    </source>
</evidence>